<dbReference type="RefSeq" id="XP_005757985.1">
    <property type="nucleotide sequence ID" value="XM_005757928.1"/>
</dbReference>
<name>A0A0D3I2S1_EMIH1</name>
<feature type="region of interest" description="Disordered" evidence="1">
    <location>
        <begin position="57"/>
        <end position="120"/>
    </location>
</feature>
<reference evidence="2" key="2">
    <citation type="submission" date="2024-10" db="UniProtKB">
        <authorList>
            <consortium name="EnsemblProtists"/>
        </authorList>
    </citation>
    <scope>IDENTIFICATION</scope>
</reference>
<evidence type="ECO:0000313" key="2">
    <source>
        <dbReference type="EnsemblProtists" id="EOD05556"/>
    </source>
</evidence>
<protein>
    <submittedName>
        <fullName evidence="2">Uncharacterized protein</fullName>
    </submittedName>
</protein>
<accession>A0A0D3I2S1</accession>
<proteinExistence type="predicted"/>
<dbReference type="RefSeq" id="XP_005780902.1">
    <property type="nucleotide sequence ID" value="XM_005780845.1"/>
</dbReference>
<dbReference type="EnsemblProtists" id="EOD28473">
    <property type="protein sequence ID" value="EOD28473"/>
    <property type="gene ID" value="EMIHUDRAFT_204357"/>
</dbReference>
<dbReference type="AlphaFoldDB" id="A0A0D3I2S1"/>
<evidence type="ECO:0000313" key="3">
    <source>
        <dbReference type="Proteomes" id="UP000013827"/>
    </source>
</evidence>
<evidence type="ECO:0000256" key="1">
    <source>
        <dbReference type="SAM" id="MobiDB-lite"/>
    </source>
</evidence>
<organism evidence="2 3">
    <name type="scientific">Emiliania huxleyi (strain CCMP1516)</name>
    <dbReference type="NCBI Taxonomy" id="280463"/>
    <lineage>
        <taxon>Eukaryota</taxon>
        <taxon>Haptista</taxon>
        <taxon>Haptophyta</taxon>
        <taxon>Prymnesiophyceae</taxon>
        <taxon>Isochrysidales</taxon>
        <taxon>Noelaerhabdaceae</taxon>
        <taxon>Emiliania</taxon>
    </lineage>
</organism>
<dbReference type="Proteomes" id="UP000013827">
    <property type="component" value="Unassembled WGS sequence"/>
</dbReference>
<reference evidence="3" key="1">
    <citation type="journal article" date="2013" name="Nature">
        <title>Pan genome of the phytoplankton Emiliania underpins its global distribution.</title>
        <authorList>
            <person name="Read B.A."/>
            <person name="Kegel J."/>
            <person name="Klute M.J."/>
            <person name="Kuo A."/>
            <person name="Lefebvre S.C."/>
            <person name="Maumus F."/>
            <person name="Mayer C."/>
            <person name="Miller J."/>
            <person name="Monier A."/>
            <person name="Salamov A."/>
            <person name="Young J."/>
            <person name="Aguilar M."/>
            <person name="Claverie J.M."/>
            <person name="Frickenhaus S."/>
            <person name="Gonzalez K."/>
            <person name="Herman E.K."/>
            <person name="Lin Y.C."/>
            <person name="Napier J."/>
            <person name="Ogata H."/>
            <person name="Sarno A.F."/>
            <person name="Shmutz J."/>
            <person name="Schroeder D."/>
            <person name="de Vargas C."/>
            <person name="Verret F."/>
            <person name="von Dassow P."/>
            <person name="Valentin K."/>
            <person name="Van de Peer Y."/>
            <person name="Wheeler G."/>
            <person name="Dacks J.B."/>
            <person name="Delwiche C.F."/>
            <person name="Dyhrman S.T."/>
            <person name="Glockner G."/>
            <person name="John U."/>
            <person name="Richards T."/>
            <person name="Worden A.Z."/>
            <person name="Zhang X."/>
            <person name="Grigoriev I.V."/>
            <person name="Allen A.E."/>
            <person name="Bidle K."/>
            <person name="Borodovsky M."/>
            <person name="Bowler C."/>
            <person name="Brownlee C."/>
            <person name="Cock J.M."/>
            <person name="Elias M."/>
            <person name="Gladyshev V.N."/>
            <person name="Groth M."/>
            <person name="Guda C."/>
            <person name="Hadaegh A."/>
            <person name="Iglesias-Rodriguez M.D."/>
            <person name="Jenkins J."/>
            <person name="Jones B.M."/>
            <person name="Lawson T."/>
            <person name="Leese F."/>
            <person name="Lindquist E."/>
            <person name="Lobanov A."/>
            <person name="Lomsadze A."/>
            <person name="Malik S.B."/>
            <person name="Marsh M.E."/>
            <person name="Mackinder L."/>
            <person name="Mock T."/>
            <person name="Mueller-Roeber B."/>
            <person name="Pagarete A."/>
            <person name="Parker M."/>
            <person name="Probert I."/>
            <person name="Quesneville H."/>
            <person name="Raines C."/>
            <person name="Rensing S.A."/>
            <person name="Riano-Pachon D.M."/>
            <person name="Richier S."/>
            <person name="Rokitta S."/>
            <person name="Shiraiwa Y."/>
            <person name="Soanes D.M."/>
            <person name="van der Giezen M."/>
            <person name="Wahlund T.M."/>
            <person name="Williams B."/>
            <person name="Wilson W."/>
            <person name="Wolfe G."/>
            <person name="Wurch L.L."/>
        </authorList>
    </citation>
    <scope>NUCLEOTIDE SEQUENCE</scope>
</reference>
<dbReference type="KEGG" id="ehx:EMIHUDRAFT_250229"/>
<dbReference type="GeneID" id="17251707"/>
<sequence>MSASAVAAGESDSLRPGVKRCTILLWLMRCCCWPRHEYKSRGRKVLDEIEMEFVDDPEDDDFGLSSFAEPGRPASWERPVASGVPGDVPQDAASGATRRTSDRAILLSESGARTESEGTL</sequence>
<dbReference type="HOGENOM" id="CLU_2054120_0_0_1"/>
<keyword evidence="3" id="KW-1185">Reference proteome</keyword>
<dbReference type="KEGG" id="ehx:EMIHUDRAFT_204357"/>
<dbReference type="GeneID" id="17274019"/>
<dbReference type="PaxDb" id="2903-EOD05556"/>
<dbReference type="EnsemblProtists" id="EOD05556">
    <property type="protein sequence ID" value="EOD05556"/>
    <property type="gene ID" value="EMIHUDRAFT_250229"/>
</dbReference>